<comment type="caution">
    <text evidence="5">The sequence shown here is derived from an EMBL/GenBank/DDBJ whole genome shotgun (WGS) entry which is preliminary data.</text>
</comment>
<evidence type="ECO:0000259" key="3">
    <source>
        <dbReference type="Pfam" id="PF00675"/>
    </source>
</evidence>
<dbReference type="SUPFAM" id="SSF63411">
    <property type="entry name" value="LuxS/MPP-like metallohydrolase"/>
    <property type="match status" value="2"/>
</dbReference>
<evidence type="ECO:0000256" key="1">
    <source>
        <dbReference type="ARBA" id="ARBA00007261"/>
    </source>
</evidence>
<feature type="domain" description="Peptidase M16 C-terminal" evidence="4">
    <location>
        <begin position="182"/>
        <end position="350"/>
    </location>
</feature>
<dbReference type="InterPro" id="IPR011765">
    <property type="entry name" value="Pept_M16_N"/>
</dbReference>
<organism evidence="5 6">
    <name type="scientific">Asticcacaulis aquaticus</name>
    <dbReference type="NCBI Taxonomy" id="2984212"/>
    <lineage>
        <taxon>Bacteria</taxon>
        <taxon>Pseudomonadati</taxon>
        <taxon>Pseudomonadota</taxon>
        <taxon>Alphaproteobacteria</taxon>
        <taxon>Caulobacterales</taxon>
        <taxon>Caulobacteraceae</taxon>
        <taxon>Asticcacaulis</taxon>
    </lineage>
</organism>
<dbReference type="Gene3D" id="3.30.830.10">
    <property type="entry name" value="Metalloenzyme, LuxS/M16 peptidase-like"/>
    <property type="match status" value="2"/>
</dbReference>
<feature type="domain" description="Peptidase M16 N-terminal" evidence="3">
    <location>
        <begin position="38"/>
        <end position="172"/>
    </location>
</feature>
<evidence type="ECO:0000256" key="2">
    <source>
        <dbReference type="ARBA" id="ARBA00023049"/>
    </source>
</evidence>
<keyword evidence="2" id="KW-0482">Metalloprotease</keyword>
<evidence type="ECO:0000259" key="4">
    <source>
        <dbReference type="Pfam" id="PF05193"/>
    </source>
</evidence>
<name>A0ABT5HYQ6_9CAUL</name>
<reference evidence="5 6" key="1">
    <citation type="submission" date="2023-01" db="EMBL/GenBank/DDBJ databases">
        <title>Novel species of the genus Asticcacaulis isolated from rivers.</title>
        <authorList>
            <person name="Lu H."/>
        </authorList>
    </citation>
    <scope>NUCLEOTIDE SEQUENCE [LARGE SCALE GENOMIC DNA]</scope>
    <source>
        <strain evidence="5 6">BYS171W</strain>
    </source>
</reference>
<dbReference type="PANTHER" id="PTHR11851:SF49">
    <property type="entry name" value="MITOCHONDRIAL-PROCESSING PEPTIDASE SUBUNIT ALPHA"/>
    <property type="match status" value="1"/>
</dbReference>
<keyword evidence="2" id="KW-0378">Hydrolase</keyword>
<dbReference type="PANTHER" id="PTHR11851">
    <property type="entry name" value="METALLOPROTEASE"/>
    <property type="match status" value="1"/>
</dbReference>
<dbReference type="Pfam" id="PF05193">
    <property type="entry name" value="Peptidase_M16_C"/>
    <property type="match status" value="1"/>
</dbReference>
<keyword evidence="6" id="KW-1185">Reference proteome</keyword>
<dbReference type="InterPro" id="IPR050361">
    <property type="entry name" value="MPP/UQCRC_Complex"/>
</dbReference>
<proteinExistence type="inferred from homology"/>
<dbReference type="InterPro" id="IPR007863">
    <property type="entry name" value="Peptidase_M16_C"/>
</dbReference>
<gene>
    <name evidence="5" type="ORF">PQU92_18180</name>
</gene>
<dbReference type="Pfam" id="PF00675">
    <property type="entry name" value="Peptidase_M16"/>
    <property type="match status" value="1"/>
</dbReference>
<accession>A0ABT5HYQ6</accession>
<dbReference type="InterPro" id="IPR011249">
    <property type="entry name" value="Metalloenz_LuxS/M16"/>
</dbReference>
<dbReference type="Proteomes" id="UP001214854">
    <property type="component" value="Unassembled WGS sequence"/>
</dbReference>
<evidence type="ECO:0000313" key="5">
    <source>
        <dbReference type="EMBL" id="MDC7685215.1"/>
    </source>
</evidence>
<protein>
    <submittedName>
        <fullName evidence="5">Pitrilysin family protein</fullName>
    </submittedName>
</protein>
<evidence type="ECO:0000313" key="6">
    <source>
        <dbReference type="Proteomes" id="UP001214854"/>
    </source>
</evidence>
<dbReference type="RefSeq" id="WP_272749719.1">
    <property type="nucleotide sequence ID" value="NZ_JAQQKX010000024.1"/>
</dbReference>
<sequence length="431" mass="46743">MSSTLLGAPLGVDKAACVTLDNGLRVIHDPMPGLKTFALTAVVHGGARFEAPEQSGWAHLAEHMVFKGAGKRSARELAEVIEHRGGTINASTGYEHTRFEVRGMADLMPLAVEVVGDLMFRPVLEAGELEREKKVIEQEISEAFDTPDDHVFDLLQSACYGDHPLGRPILGTPQSLAPARTDALRDYIAQLYNPSEIVLCVSGGVEAEALIAAAQTHMGVAGRPRRAEASPPPFVPTAIRHARKIEQSHLTLAFEGVSRYDDDLYALKLFGEILGGGMASRLFQQAREDRGLAYSIDAWTTQFRDTGIFGIYAGCAPKDAADLCELIVTVMRDLATAPLEAELERARAQYRTSLYLHDENAGQRAGTLGGQLLTYDRVFGIDEQVAELEAVTLDDLKRVGERVLSARTCASAILGPSLKTDPQKRLEAILA</sequence>
<keyword evidence="2" id="KW-0645">Protease</keyword>
<dbReference type="EMBL" id="JAQQKX010000024">
    <property type="protein sequence ID" value="MDC7685215.1"/>
    <property type="molecule type" value="Genomic_DNA"/>
</dbReference>
<comment type="similarity">
    <text evidence="1">Belongs to the peptidase M16 family.</text>
</comment>